<sequence length="151" mass="17827">LVERWHRTLKAVIMFHEVSTWVEAHPTVFLGLRTCFKEDIETSTAELLYGTTLRIPGECFDEEETSTDPQIFVEKHRRFMRQLQSRPKTQHIKNVSFVFRDLCTCTHVYVCEDAVRRPLQSPYSGPFKILERLNTGGRRYTVLRRQLPLKD</sequence>
<proteinExistence type="predicted"/>
<protein>
    <submittedName>
        <fullName evidence="1">Uncharacterized protein</fullName>
    </submittedName>
</protein>
<dbReference type="PANTHER" id="PTHR38681">
    <property type="entry name" value="RETROVIRUS-RELATED POL POLYPROTEIN FROM TRANSPOSON 412-LIKE PROTEIN-RELATED"/>
    <property type="match status" value="1"/>
</dbReference>
<dbReference type="GO" id="GO:0003676">
    <property type="term" value="F:nucleic acid binding"/>
    <property type="evidence" value="ECO:0007669"/>
    <property type="project" value="InterPro"/>
</dbReference>
<evidence type="ECO:0000313" key="2">
    <source>
        <dbReference type="Proteomes" id="UP000076502"/>
    </source>
</evidence>
<name>A0A154PRY4_DUFNO</name>
<feature type="non-terminal residue" evidence="1">
    <location>
        <position position="1"/>
    </location>
</feature>
<dbReference type="OrthoDB" id="7695055at2759"/>
<keyword evidence="2" id="KW-1185">Reference proteome</keyword>
<dbReference type="Gene3D" id="3.30.420.10">
    <property type="entry name" value="Ribonuclease H-like superfamily/Ribonuclease H"/>
    <property type="match status" value="1"/>
</dbReference>
<organism evidence="1 2">
    <name type="scientific">Dufourea novaeangliae</name>
    <name type="common">Sweat bee</name>
    <dbReference type="NCBI Taxonomy" id="178035"/>
    <lineage>
        <taxon>Eukaryota</taxon>
        <taxon>Metazoa</taxon>
        <taxon>Ecdysozoa</taxon>
        <taxon>Arthropoda</taxon>
        <taxon>Hexapoda</taxon>
        <taxon>Insecta</taxon>
        <taxon>Pterygota</taxon>
        <taxon>Neoptera</taxon>
        <taxon>Endopterygota</taxon>
        <taxon>Hymenoptera</taxon>
        <taxon>Apocrita</taxon>
        <taxon>Aculeata</taxon>
        <taxon>Apoidea</taxon>
        <taxon>Anthophila</taxon>
        <taxon>Halictidae</taxon>
        <taxon>Rophitinae</taxon>
        <taxon>Dufourea</taxon>
    </lineage>
</organism>
<accession>A0A154PRY4</accession>
<dbReference type="PANTHER" id="PTHR38681:SF1">
    <property type="entry name" value="RETROVIRUS-RELATED POL POLYPROTEIN FROM TRANSPOSON 412-LIKE PROTEIN"/>
    <property type="match status" value="1"/>
</dbReference>
<dbReference type="STRING" id="178035.A0A154PRY4"/>
<dbReference type="AlphaFoldDB" id="A0A154PRY4"/>
<reference evidence="1 2" key="1">
    <citation type="submission" date="2015-07" db="EMBL/GenBank/DDBJ databases">
        <title>The genome of Dufourea novaeangliae.</title>
        <authorList>
            <person name="Pan H."/>
            <person name="Kapheim K."/>
        </authorList>
    </citation>
    <scope>NUCLEOTIDE SEQUENCE [LARGE SCALE GENOMIC DNA]</scope>
    <source>
        <strain evidence="1">0120121106</strain>
        <tissue evidence="1">Whole body</tissue>
    </source>
</reference>
<gene>
    <name evidence="1" type="ORF">WN55_06235</name>
</gene>
<evidence type="ECO:0000313" key="1">
    <source>
        <dbReference type="EMBL" id="KZC14028.1"/>
    </source>
</evidence>
<dbReference type="Proteomes" id="UP000076502">
    <property type="component" value="Unassembled WGS sequence"/>
</dbReference>
<dbReference type="EMBL" id="KQ435031">
    <property type="protein sequence ID" value="KZC14028.1"/>
    <property type="molecule type" value="Genomic_DNA"/>
</dbReference>
<dbReference type="InterPro" id="IPR036397">
    <property type="entry name" value="RNaseH_sf"/>
</dbReference>